<dbReference type="GO" id="GO:0000731">
    <property type="term" value="P:DNA synthesis involved in DNA repair"/>
    <property type="evidence" value="ECO:0007669"/>
    <property type="project" value="InterPro"/>
</dbReference>
<dbReference type="InterPro" id="IPR007218">
    <property type="entry name" value="DNA_pol_delta_4"/>
</dbReference>
<dbReference type="Pfam" id="PF04081">
    <property type="entry name" value="DNA_pol_delta_4"/>
    <property type="match status" value="1"/>
</dbReference>
<name>A0A7R9UNJ7_DIALT</name>
<dbReference type="AlphaFoldDB" id="A0A7R9UNJ7"/>
<dbReference type="PANTHER" id="PTHR14303">
    <property type="entry name" value="DNA POLYMERASE DELTA SUBUNIT 4"/>
    <property type="match status" value="1"/>
</dbReference>
<dbReference type="GO" id="GO:0043625">
    <property type="term" value="C:delta DNA polymerase complex"/>
    <property type="evidence" value="ECO:0007669"/>
    <property type="project" value="TreeGrafter"/>
</dbReference>
<dbReference type="EMBL" id="HBEB01009147">
    <property type="protein sequence ID" value="CAD8271588.1"/>
    <property type="molecule type" value="Transcribed_RNA"/>
</dbReference>
<evidence type="ECO:0008006" key="2">
    <source>
        <dbReference type="Google" id="ProtNLM"/>
    </source>
</evidence>
<organism evidence="1">
    <name type="scientific">Diacronema lutheri</name>
    <name type="common">Unicellular marine alga</name>
    <name type="synonym">Monochrysis lutheri</name>
    <dbReference type="NCBI Taxonomy" id="2081491"/>
    <lineage>
        <taxon>Eukaryota</taxon>
        <taxon>Haptista</taxon>
        <taxon>Haptophyta</taxon>
        <taxon>Pavlovophyceae</taxon>
        <taxon>Pavlovales</taxon>
        <taxon>Pavlovaceae</taxon>
        <taxon>Diacronema</taxon>
    </lineage>
</organism>
<gene>
    <name evidence="1" type="ORF">PLUT1463_LOCUS5902</name>
</gene>
<accession>A0A7R9UNJ7</accession>
<dbReference type="GO" id="GO:0006261">
    <property type="term" value="P:DNA-templated DNA replication"/>
    <property type="evidence" value="ECO:0007669"/>
    <property type="project" value="TreeGrafter"/>
</dbReference>
<protein>
    <recommendedName>
        <fullName evidence="2">DNA polymerase delta subunit 4</fullName>
    </recommendedName>
</protein>
<evidence type="ECO:0000313" key="1">
    <source>
        <dbReference type="EMBL" id="CAD8271588.1"/>
    </source>
</evidence>
<proteinExistence type="predicted"/>
<dbReference type="GO" id="GO:0003887">
    <property type="term" value="F:DNA-directed DNA polymerase activity"/>
    <property type="evidence" value="ECO:0007669"/>
    <property type="project" value="TreeGrafter"/>
</dbReference>
<sequence>MRPDARPRCLANEAQARTMPETLAFKQSKGASVALAGKDAPAQHTIPPMSAAQAEKVLAAFDLDSTFGPSVGLSRADRWERARALGLNPPEEVRVALNVPHAVNSSVFARAMGAAT</sequence>
<reference evidence="1" key="1">
    <citation type="submission" date="2021-01" db="EMBL/GenBank/DDBJ databases">
        <authorList>
            <person name="Corre E."/>
            <person name="Pelletier E."/>
            <person name="Niang G."/>
            <person name="Scheremetjew M."/>
            <person name="Finn R."/>
            <person name="Kale V."/>
            <person name="Holt S."/>
            <person name="Cochrane G."/>
            <person name="Meng A."/>
            <person name="Brown T."/>
            <person name="Cohen L."/>
        </authorList>
    </citation>
    <scope>NUCLEOTIDE SEQUENCE</scope>
    <source>
        <strain evidence="1">RCC1537</strain>
    </source>
</reference>
<dbReference type="PANTHER" id="PTHR14303:SF0">
    <property type="entry name" value="DNA POLYMERASE DELTA SUBUNIT 4"/>
    <property type="match status" value="1"/>
</dbReference>